<gene>
    <name evidence="7" type="ORF">GCM10009827_084350</name>
</gene>
<evidence type="ECO:0000256" key="1">
    <source>
        <dbReference type="ARBA" id="ARBA00022741"/>
    </source>
</evidence>
<dbReference type="PANTHER" id="PTHR45766:SF6">
    <property type="entry name" value="SWI_SNF-RELATED MATRIX-ASSOCIATED ACTIN-DEPENDENT REGULATOR OF CHROMATIN SUBFAMILY A-LIKE PROTEIN 1"/>
    <property type="match status" value="1"/>
</dbReference>
<dbReference type="Pfam" id="PF00271">
    <property type="entry name" value="Helicase_C"/>
    <property type="match status" value="1"/>
</dbReference>
<keyword evidence="8" id="KW-1185">Reference proteome</keyword>
<dbReference type="InterPro" id="IPR027417">
    <property type="entry name" value="P-loop_NTPase"/>
</dbReference>
<evidence type="ECO:0000256" key="3">
    <source>
        <dbReference type="ARBA" id="ARBA00022806"/>
    </source>
</evidence>
<dbReference type="PANTHER" id="PTHR45766">
    <property type="entry name" value="DNA ANNEALING HELICASE AND ENDONUCLEASE ZRANB3 FAMILY MEMBER"/>
    <property type="match status" value="1"/>
</dbReference>
<evidence type="ECO:0000259" key="6">
    <source>
        <dbReference type="PROSITE" id="PS51194"/>
    </source>
</evidence>
<keyword evidence="4" id="KW-0067">ATP-binding</keyword>
<evidence type="ECO:0000313" key="8">
    <source>
        <dbReference type="Proteomes" id="UP001501470"/>
    </source>
</evidence>
<keyword evidence="1" id="KW-0547">Nucleotide-binding</keyword>
<comment type="caution">
    <text evidence="7">The sequence shown here is derived from an EMBL/GenBank/DDBJ whole genome shotgun (WGS) entry which is preliminary data.</text>
</comment>
<protein>
    <recommendedName>
        <fullName evidence="9">Helicase</fullName>
    </recommendedName>
</protein>
<dbReference type="CDD" id="cd18793">
    <property type="entry name" value="SF2_C_SNF"/>
    <property type="match status" value="1"/>
</dbReference>
<accession>A0ABP4MV87</accession>
<feature type="domain" description="Helicase ATP-binding" evidence="5">
    <location>
        <begin position="217"/>
        <end position="373"/>
    </location>
</feature>
<feature type="domain" description="Helicase C-terminal" evidence="6">
    <location>
        <begin position="514"/>
        <end position="666"/>
    </location>
</feature>
<dbReference type="RefSeq" id="WP_344509354.1">
    <property type="nucleotide sequence ID" value="NZ_BAAAQD010000021.1"/>
</dbReference>
<evidence type="ECO:0008006" key="9">
    <source>
        <dbReference type="Google" id="ProtNLM"/>
    </source>
</evidence>
<dbReference type="InterPro" id="IPR038718">
    <property type="entry name" value="SNF2-like_sf"/>
</dbReference>
<evidence type="ECO:0000313" key="7">
    <source>
        <dbReference type="EMBL" id="GAA1550818.1"/>
    </source>
</evidence>
<dbReference type="PROSITE" id="PS51192">
    <property type="entry name" value="HELICASE_ATP_BIND_1"/>
    <property type="match status" value="1"/>
</dbReference>
<dbReference type="Proteomes" id="UP001501470">
    <property type="component" value="Unassembled WGS sequence"/>
</dbReference>
<dbReference type="InterPro" id="IPR001650">
    <property type="entry name" value="Helicase_C-like"/>
</dbReference>
<dbReference type="InterPro" id="IPR049730">
    <property type="entry name" value="SNF2/RAD54-like_C"/>
</dbReference>
<dbReference type="SMART" id="SM00487">
    <property type="entry name" value="DEXDc"/>
    <property type="match status" value="1"/>
</dbReference>
<dbReference type="Gene3D" id="3.40.50.10810">
    <property type="entry name" value="Tandem AAA-ATPase domain"/>
    <property type="match status" value="1"/>
</dbReference>
<dbReference type="SUPFAM" id="SSF52540">
    <property type="entry name" value="P-loop containing nucleoside triphosphate hydrolases"/>
    <property type="match status" value="2"/>
</dbReference>
<proteinExistence type="predicted"/>
<keyword evidence="3" id="KW-0347">Helicase</keyword>
<organism evidence="7 8">
    <name type="scientific">Dactylosporangium maewongense</name>
    <dbReference type="NCBI Taxonomy" id="634393"/>
    <lineage>
        <taxon>Bacteria</taxon>
        <taxon>Bacillati</taxon>
        <taxon>Actinomycetota</taxon>
        <taxon>Actinomycetes</taxon>
        <taxon>Micromonosporales</taxon>
        <taxon>Micromonosporaceae</taxon>
        <taxon>Dactylosporangium</taxon>
    </lineage>
</organism>
<evidence type="ECO:0000256" key="2">
    <source>
        <dbReference type="ARBA" id="ARBA00022801"/>
    </source>
</evidence>
<keyword evidence="2" id="KW-0378">Hydrolase</keyword>
<dbReference type="PROSITE" id="PS51194">
    <property type="entry name" value="HELICASE_CTER"/>
    <property type="match status" value="1"/>
</dbReference>
<dbReference type="EMBL" id="BAAAQD010000021">
    <property type="protein sequence ID" value="GAA1550818.1"/>
    <property type="molecule type" value="Genomic_DNA"/>
</dbReference>
<dbReference type="InterPro" id="IPR000330">
    <property type="entry name" value="SNF2_N"/>
</dbReference>
<dbReference type="Gene3D" id="3.40.50.300">
    <property type="entry name" value="P-loop containing nucleotide triphosphate hydrolases"/>
    <property type="match status" value="1"/>
</dbReference>
<dbReference type="SMART" id="SM00490">
    <property type="entry name" value="HELICc"/>
    <property type="match status" value="1"/>
</dbReference>
<reference evidence="8" key="1">
    <citation type="journal article" date="2019" name="Int. J. Syst. Evol. Microbiol.">
        <title>The Global Catalogue of Microorganisms (GCM) 10K type strain sequencing project: providing services to taxonomists for standard genome sequencing and annotation.</title>
        <authorList>
            <consortium name="The Broad Institute Genomics Platform"/>
            <consortium name="The Broad Institute Genome Sequencing Center for Infectious Disease"/>
            <person name="Wu L."/>
            <person name="Ma J."/>
        </authorList>
    </citation>
    <scope>NUCLEOTIDE SEQUENCE [LARGE SCALE GENOMIC DNA]</scope>
    <source>
        <strain evidence="8">JCM 15933</strain>
    </source>
</reference>
<dbReference type="InterPro" id="IPR014001">
    <property type="entry name" value="Helicase_ATP-bd"/>
</dbReference>
<evidence type="ECO:0000256" key="4">
    <source>
        <dbReference type="ARBA" id="ARBA00022840"/>
    </source>
</evidence>
<evidence type="ECO:0000259" key="5">
    <source>
        <dbReference type="PROSITE" id="PS51192"/>
    </source>
</evidence>
<dbReference type="InterPro" id="IPR057342">
    <property type="entry name" value="DEXDc_RapA"/>
</dbReference>
<dbReference type="CDD" id="cd18011">
    <property type="entry name" value="DEXDc_RapA"/>
    <property type="match status" value="1"/>
</dbReference>
<name>A0ABP4MV87_9ACTN</name>
<sequence>MSVERTVTEAMLDTGEISLGPAEQRRLDLGDQSASLTVTVDGEQLPVVWTAGRRNLSGESLLEYLQDTARIGDLLRLERRADGAMELVVHAPLTNFSGTSSPGWPVAAATLPTASPDVPAAPARSGRRRLARRATRGGRYRLRQPEEYTWHGNIGFFKEAQSHLLKALRERGWDPVDAVEMRLEGERLATLDQFDELLALDAAHIEHMPHQEAAARTVLTRMGGRAVLADEVGLGKTVEAGLILKELLLRGLADRVLIVCPAPLREQWRQELLEKFDEEFVAVVSGQDPSAFEHDRMIMTQHLLVRNAHRLGEPFDLIVLDEAHRLATAGAKRGREVVGELIAQAPRTLFLTATPVQNSLLELYRLIELLRPGTFLSERDFTSRFVDNQDPRRPVNAPELRKLISSVVVRTTRQQAGVDRVHRMPPIDRGVRLTEPERQLYDLLLDTLRNRMTAPGDTMRRRQLALRLTASPQAVSRSALRMAERHPDRQVGKVLTEIGHLAGDIHHTAREQAALQILRPWIDEHGRVLVFTQHTDTLLGLLRLLDAEGITAVPFHGSMSHTARAESVARFRAGKAAVLISTDAGAEGQNLQVSNCVLNYDLPWNPMRVEQRIGRVHRLTQTRNVHIANLFAFDTLDEQVYRLLHDKLAMFELLFGQVVTVLGELDGADQDSSMENRVLEALYQKSDASMQHRLDELGRQLEQARSRAMQMMTADSSLSQWLAQHRAERSVRAAEPQATELLPQAADRPRRRQKDLEQFVCQFLARAGAQLEQPSEGFTIVTLPRDLSKALDGREQLYLAFTNAALDAHPDAELCVVGSEVFDELLRALRVRGDLSGSVPRIPGVHQRPVVAHTADVRLVERRIEASDDWSARATYRVQEGAATGNQQLVTVDIGQRPADGADRDPLPDGADLPVELTEPEILATIDRAAANHLNEELKQARLADRQRQQEARKQLIDNLSQQLKEASTRHAWGGGHYEQMERREQLTRALQAAKASTVTEQHFELRAELLTVEVHSSDELYVVEQWEHTAGPRRELRYAWSGDPADHTPTCEATGAPVQTLALCADAHVVDAAALASCELCARQRCGACGPRLAVAACAACGRMACGSCRKRSALCEECRRPERAPDLDSTWERGWRLGAGAQVLVGTDHAILVAADGTRTTMVPDAHLDDPARVRLRGLAARLGLPPSVGLIAEAAPDAAELTEAAVWAQVERSVWWTTAEDQGPHVDMLAAECLPDLDGPPVDGEAAAGLAALLAKLRGRKAAPQVPAVVVMPFAAVRRVDVLDGQFVYEELWHDGTGGPALAVHDTQPLKPSEHAVAPNCRPVARTTVGPVTVDVDGVHRSYLCRLTDGAHTETVFIPGVAGAVAADEEQLAQMVADAGLPTNRVVVRHPWPGASADELKYTPAAPDTQVKRQVSVSRALVDLVDSQEGEPITGRIPSGKRRTSLAPAAHLDDVQLRDALRELSPLSFVALTPVLSVDEQWSSTHGKATRRYLVAPAAPVDANLLSDRTLVKPGEMLQASPEDDAAADVALSVDCRGHLHDSTRGSSCPVCMLAYGRCCGDDGTIMPCRTCERPACGVCRAGQYTDIVDTVCDRCGDHSCRDCSHRLSLSACALCGRKMCGTCIAGTMCLTCHRLAPATEDDMRLLPAELAAEGLSVLVANDPAATVALLVGKHRTELALFSGTKVLAWETLRDDPAPVLQARIQAARLIGAGDIDIQQLDAQTPSYDSDELVLERHPSSQLLWFAEHGGEWKAGNSPRPSGILTAAAVDPAALAEAQQQLSEATAAGPLPTATPASRRETVLRHAGKARPTAGQATLVICRQRTEDAILLDARGLVRRWSEGVTTSDEVAAWRVPQEPLDWALRGWLPAPELVAVSKLGAYTAVVAAIGDHALLGLRHGDKPPTWHPLSWDRDDLRRGALGAALLGRPALLSISTMTARSGLRGPTVLGAQPHTRQVTPVLALDAESQTGTSSVAPAAALIEVGIAEPYTPALTGTLPEALTSSLLGVVRRRTIEHLHGGIGLHVDEQWRLASGELVPVAYQVPPGQLDGYIRDAVSGSPLRMVPLCRSHHPTEQQSTCSSCLTATCGACLDAVRPCALCGTNLCGRCVASRDGRCPACAVLQKAGLLERRKLDVPRGGTAWHGQAAHTRVVVRQVDDEWSLERADALGQVQLILEGEWLQRVQQMTSSAK</sequence>
<dbReference type="Pfam" id="PF00176">
    <property type="entry name" value="SNF2-rel_dom"/>
    <property type="match status" value="1"/>
</dbReference>